<dbReference type="GO" id="GO:0000246">
    <property type="term" value="F:Delta24(24-1) sterol reductase activity"/>
    <property type="evidence" value="ECO:0007669"/>
    <property type="project" value="TreeGrafter"/>
</dbReference>
<feature type="transmembrane region" description="Helical" evidence="14">
    <location>
        <begin position="413"/>
        <end position="435"/>
    </location>
</feature>
<keyword evidence="11 14" id="KW-0472">Membrane</keyword>
<keyword evidence="4 14" id="KW-0812">Transmembrane</keyword>
<keyword evidence="3" id="KW-0444">Lipid biosynthesis</keyword>
<dbReference type="PANTHER" id="PTHR21257">
    <property type="entry name" value="DELTA(14)-STEROL REDUCTASE"/>
    <property type="match status" value="1"/>
</dbReference>
<keyword evidence="8" id="KW-0560">Oxidoreductase</keyword>
<feature type="transmembrane region" description="Helical" evidence="14">
    <location>
        <begin position="329"/>
        <end position="348"/>
    </location>
</feature>
<feature type="transmembrane region" description="Helical" evidence="14">
    <location>
        <begin position="114"/>
        <end position="135"/>
    </location>
</feature>
<dbReference type="OMA" id="HYSCDMF"/>
<organism evidence="15 16">
    <name type="scientific">Perkinsus olseni</name>
    <name type="common">Perkinsus atlanticus</name>
    <dbReference type="NCBI Taxonomy" id="32597"/>
    <lineage>
        <taxon>Eukaryota</taxon>
        <taxon>Sar</taxon>
        <taxon>Alveolata</taxon>
        <taxon>Perkinsozoa</taxon>
        <taxon>Perkinsea</taxon>
        <taxon>Perkinsida</taxon>
        <taxon>Perkinsidae</taxon>
        <taxon>Perkinsus</taxon>
    </lineage>
</organism>
<feature type="transmembrane region" description="Helical" evidence="14">
    <location>
        <begin position="181"/>
        <end position="202"/>
    </location>
</feature>
<feature type="transmembrane region" description="Helical" evidence="14">
    <location>
        <begin position="12"/>
        <end position="35"/>
    </location>
</feature>
<comment type="similarity">
    <text evidence="2">Belongs to the ERG4/ERG24 family.</text>
</comment>
<gene>
    <name evidence="15" type="primary">ERG4_2</name>
    <name evidence="15" type="ORF">FOZ63_025946</name>
</gene>
<proteinExistence type="inferred from homology"/>
<accession>A0A7J6QGN4</accession>
<dbReference type="PANTHER" id="PTHR21257:SF31">
    <property type="entry name" value="DELTA(24(24(1)))-STEROL REDUCTASE ERG4"/>
    <property type="match status" value="1"/>
</dbReference>
<evidence type="ECO:0000256" key="8">
    <source>
        <dbReference type="ARBA" id="ARBA00023002"/>
    </source>
</evidence>
<keyword evidence="13" id="KW-0753">Steroid metabolism</keyword>
<keyword evidence="10" id="KW-0443">Lipid metabolism</keyword>
<protein>
    <submittedName>
        <fullName evidence="15">C-24(28) sterol reductase</fullName>
    </submittedName>
</protein>
<evidence type="ECO:0000313" key="15">
    <source>
        <dbReference type="EMBL" id="KAF4706836.1"/>
    </source>
</evidence>
<evidence type="ECO:0000256" key="12">
    <source>
        <dbReference type="ARBA" id="ARBA00023166"/>
    </source>
</evidence>
<evidence type="ECO:0000256" key="5">
    <source>
        <dbReference type="ARBA" id="ARBA00022857"/>
    </source>
</evidence>
<keyword evidence="12" id="KW-1207">Sterol metabolism</keyword>
<feature type="transmembrane region" description="Helical" evidence="14">
    <location>
        <begin position="302"/>
        <end position="322"/>
    </location>
</feature>
<name>A0A7J6QGN4_PEROL</name>
<dbReference type="Pfam" id="PF01222">
    <property type="entry name" value="ERG4_ERG24"/>
    <property type="match status" value="1"/>
</dbReference>
<evidence type="ECO:0000256" key="11">
    <source>
        <dbReference type="ARBA" id="ARBA00023136"/>
    </source>
</evidence>
<dbReference type="EMBL" id="JABANO010033438">
    <property type="protein sequence ID" value="KAF4706836.1"/>
    <property type="molecule type" value="Genomic_DNA"/>
</dbReference>
<feature type="transmembrane region" description="Helical" evidence="14">
    <location>
        <begin position="56"/>
        <end position="77"/>
    </location>
</feature>
<keyword evidence="7 14" id="KW-1133">Transmembrane helix</keyword>
<evidence type="ECO:0000256" key="1">
    <source>
        <dbReference type="ARBA" id="ARBA00004141"/>
    </source>
</evidence>
<keyword evidence="16" id="KW-1185">Reference proteome</keyword>
<evidence type="ECO:0000256" key="9">
    <source>
        <dbReference type="ARBA" id="ARBA00023011"/>
    </source>
</evidence>
<evidence type="ECO:0000256" key="2">
    <source>
        <dbReference type="ARBA" id="ARBA00005402"/>
    </source>
</evidence>
<evidence type="ECO:0000313" key="16">
    <source>
        <dbReference type="Proteomes" id="UP000553632"/>
    </source>
</evidence>
<dbReference type="GO" id="GO:0006696">
    <property type="term" value="P:ergosterol biosynthetic process"/>
    <property type="evidence" value="ECO:0007669"/>
    <property type="project" value="TreeGrafter"/>
</dbReference>
<evidence type="ECO:0000256" key="3">
    <source>
        <dbReference type="ARBA" id="ARBA00022516"/>
    </source>
</evidence>
<evidence type="ECO:0000256" key="4">
    <source>
        <dbReference type="ARBA" id="ARBA00022692"/>
    </source>
</evidence>
<evidence type="ECO:0000256" key="10">
    <source>
        <dbReference type="ARBA" id="ARBA00023098"/>
    </source>
</evidence>
<feature type="transmembrane region" description="Helical" evidence="14">
    <location>
        <begin position="246"/>
        <end position="269"/>
    </location>
</feature>
<dbReference type="Proteomes" id="UP000553632">
    <property type="component" value="Unassembled WGS sequence"/>
</dbReference>
<keyword evidence="9" id="KW-0756">Sterol biosynthesis</keyword>
<comment type="caution">
    <text evidence="15">The sequence shown here is derived from an EMBL/GenBank/DDBJ whole genome shotgun (WGS) entry which is preliminary data.</text>
</comment>
<evidence type="ECO:0000256" key="7">
    <source>
        <dbReference type="ARBA" id="ARBA00022989"/>
    </source>
</evidence>
<sequence length="474" mass="53727">MASHATTVLLVPFIVVAALTLFFHSPVLVLVLIGIPNNMNNSDKSRSSKAVSVHSWYDFAGYLGLLAFSHSIVLYLATSIRLYGGHVFNPMSLWLDGGWAVLVDDVKGHFVEAFVWYASFIAYEMLLALILPGVVVKGLALANGEHLVYNCNALAAWYVTLITVAVLQLSGIWSISRLTDYYYSLVLVTMLAADLTAVYMWLTGWLAGKSTGQGQLADFVMGTWLNPRLFGGRLDLKMFFEVRVSWILLFLLTLSCAVKNGLTGGMFVILTAHFLYANSCVKGEECIPTTWDIFKEKWGWMLIYWNLCGVPFVYCFSSWFILKNPQYTLQPWQTGALLGVLFCAYYVFDTANAQKSHFRNPNLPARKGAFPQFEYGRLDHPKVLKTHCGTDLLIDGWYKYARKVHYAADWTMAGVWALSCGTVSCLLPFVHWMFFTCMIIQRYFRDDARCQQKYGKDWDRYCQIVPYIFIPGLI</sequence>
<evidence type="ECO:0000256" key="6">
    <source>
        <dbReference type="ARBA" id="ARBA00022955"/>
    </source>
</evidence>
<keyword evidence="6" id="KW-0752">Steroid biosynthesis</keyword>
<keyword evidence="5" id="KW-0521">NADP</keyword>
<dbReference type="GO" id="GO:0005789">
    <property type="term" value="C:endoplasmic reticulum membrane"/>
    <property type="evidence" value="ECO:0007669"/>
    <property type="project" value="TreeGrafter"/>
</dbReference>
<evidence type="ECO:0000256" key="13">
    <source>
        <dbReference type="ARBA" id="ARBA00023221"/>
    </source>
</evidence>
<reference evidence="15 16" key="1">
    <citation type="submission" date="2020-04" db="EMBL/GenBank/DDBJ databases">
        <title>Perkinsus olseni comparative genomics.</title>
        <authorList>
            <person name="Bogema D.R."/>
        </authorList>
    </citation>
    <scope>NUCLEOTIDE SEQUENCE [LARGE SCALE GENOMIC DNA]</scope>
    <source>
        <strain evidence="15 16">ATCC PRA-207</strain>
    </source>
</reference>
<dbReference type="AlphaFoldDB" id="A0A7J6QGN4"/>
<dbReference type="Gene3D" id="1.20.120.1630">
    <property type="match status" value="1"/>
</dbReference>
<comment type="subcellular location">
    <subcellularLocation>
        <location evidence="1">Membrane</location>
        <topology evidence="1">Multi-pass membrane protein</topology>
    </subcellularLocation>
</comment>
<dbReference type="InterPro" id="IPR001171">
    <property type="entry name" value="ERG24_DHCR-like"/>
</dbReference>
<evidence type="ECO:0000256" key="14">
    <source>
        <dbReference type="SAM" id="Phobius"/>
    </source>
</evidence>
<feature type="transmembrane region" description="Helical" evidence="14">
    <location>
        <begin position="147"/>
        <end position="169"/>
    </location>
</feature>